<sequence length="708" mass="79541">MDDKAILIVDDVELNRAILSELFHSSYRIFEAANGRQALEVLREHRDEIAVVLLDIIMPVMDGYEVLENMNREKWLVRLPVVLITAENSDTASLRSYDLGVADIINKPFNPGIVKRRVGNIIELYQHKAHLETLVDKQVKALEQQALKLNQANAFMIEALSSVVEFRSSESGRHIKRIRFTTRLLLEALAVRHPKYGLTPLTMDRISLAASMHDIGKIAIPDSVLNKPGKLTAEEFEIMKTHTLKGCELLQSLNYSPNETFYRYCYDICRSHHERWDGRGYPDGLAGARIPIWAQVVSLADVYDALTSERAYKRSYSHQEAVDMILGGECGAFNPELLEVFVAEAPRLQKDPHGLSEAQAFAEATTPFDPFAEEAAERAAARDAEVLSARTLWLLEREREKYRIVAELSGDIVFSYDMGADVLEFSEKYHTLFGRDTRVPHTRERLTATDLIHDEDRSLIDARLGGLTPQYPRCRLELRLRTRSGRYEWFEVYTHALWDVDAGYECVGYIGKLANIHERKAEASILRERAHTDALTRVANRPYAEERITAALRNDSGTRAALLFLDLDDFKSINDRFGHPVGDRVLCCLAGEIRARVRESDVVGRLGGDEFVVFLRNVSSEKDVARKAEELCNLNCATLCADLADEAPVTSCSVGIAMSPEDGVDYADLMARADNALYQAKARGKRRYAFYSSAGGDAKELHPAAAAG</sequence>
<dbReference type="InterPro" id="IPR029787">
    <property type="entry name" value="Nucleotide_cyclase"/>
</dbReference>
<dbReference type="PROSITE" id="PS51832">
    <property type="entry name" value="HD_GYP"/>
    <property type="match status" value="1"/>
</dbReference>
<dbReference type="SUPFAM" id="SSF52172">
    <property type="entry name" value="CheY-like"/>
    <property type="match status" value="1"/>
</dbReference>
<dbReference type="SMART" id="SM00471">
    <property type="entry name" value="HDc"/>
    <property type="match status" value="1"/>
</dbReference>
<dbReference type="PROSITE" id="PS50110">
    <property type="entry name" value="RESPONSE_REGULATORY"/>
    <property type="match status" value="1"/>
</dbReference>
<name>A0A9D2HBE3_9BACT</name>
<comment type="caution">
    <text evidence="5">The sequence shown here is derived from an EMBL/GenBank/DDBJ whole genome shotgun (WGS) entry which is preliminary data.</text>
</comment>
<dbReference type="PROSITE" id="PS50887">
    <property type="entry name" value="GGDEF"/>
    <property type="match status" value="1"/>
</dbReference>
<dbReference type="Gene3D" id="3.30.450.20">
    <property type="entry name" value="PAS domain"/>
    <property type="match status" value="1"/>
</dbReference>
<accession>A0A9D2HBE3</accession>
<dbReference type="InterPro" id="IPR043128">
    <property type="entry name" value="Rev_trsase/Diguanyl_cyclase"/>
</dbReference>
<dbReference type="InterPro" id="IPR001789">
    <property type="entry name" value="Sig_transdc_resp-reg_receiver"/>
</dbReference>
<evidence type="ECO:0000256" key="1">
    <source>
        <dbReference type="PROSITE-ProRule" id="PRU00169"/>
    </source>
</evidence>
<dbReference type="InterPro" id="IPR052020">
    <property type="entry name" value="Cyclic_di-GMP/3'3'-cGAMP_PDE"/>
</dbReference>
<dbReference type="SMART" id="SM00267">
    <property type="entry name" value="GGDEF"/>
    <property type="match status" value="1"/>
</dbReference>
<dbReference type="InterPro" id="IPR003607">
    <property type="entry name" value="HD/PDEase_dom"/>
</dbReference>
<evidence type="ECO:0000259" key="3">
    <source>
        <dbReference type="PROSITE" id="PS50887"/>
    </source>
</evidence>
<proteinExistence type="predicted"/>
<dbReference type="SUPFAM" id="SSF109604">
    <property type="entry name" value="HD-domain/PDEase-like"/>
    <property type="match status" value="1"/>
</dbReference>
<dbReference type="Pfam" id="PF13487">
    <property type="entry name" value="HD_5"/>
    <property type="match status" value="1"/>
</dbReference>
<evidence type="ECO:0000259" key="2">
    <source>
        <dbReference type="PROSITE" id="PS50110"/>
    </source>
</evidence>
<evidence type="ECO:0000313" key="6">
    <source>
        <dbReference type="Proteomes" id="UP000824225"/>
    </source>
</evidence>
<reference evidence="5" key="1">
    <citation type="journal article" date="2021" name="PeerJ">
        <title>Extensive microbial diversity within the chicken gut microbiome revealed by metagenomics and culture.</title>
        <authorList>
            <person name="Gilroy R."/>
            <person name="Ravi A."/>
            <person name="Getino M."/>
            <person name="Pursley I."/>
            <person name="Horton D.L."/>
            <person name="Alikhan N.F."/>
            <person name="Baker D."/>
            <person name="Gharbi K."/>
            <person name="Hall N."/>
            <person name="Watson M."/>
            <person name="Adriaenssens E.M."/>
            <person name="Foster-Nyarko E."/>
            <person name="Jarju S."/>
            <person name="Secka A."/>
            <person name="Antonio M."/>
            <person name="Oren A."/>
            <person name="Chaudhuri R.R."/>
            <person name="La Ragione R."/>
            <person name="Hildebrand F."/>
            <person name="Pallen M.J."/>
        </authorList>
    </citation>
    <scope>NUCLEOTIDE SEQUENCE</scope>
    <source>
        <strain evidence="5">CHK186-16707</strain>
    </source>
</reference>
<dbReference type="InterPro" id="IPR035965">
    <property type="entry name" value="PAS-like_dom_sf"/>
</dbReference>
<dbReference type="NCBIfam" id="TIGR00254">
    <property type="entry name" value="GGDEF"/>
    <property type="match status" value="1"/>
</dbReference>
<evidence type="ECO:0000259" key="4">
    <source>
        <dbReference type="PROSITE" id="PS51832"/>
    </source>
</evidence>
<dbReference type="CDD" id="cd01949">
    <property type="entry name" value="GGDEF"/>
    <property type="match status" value="1"/>
</dbReference>
<dbReference type="AlphaFoldDB" id="A0A9D2HBE3"/>
<reference evidence="5" key="2">
    <citation type="submission" date="2021-04" db="EMBL/GenBank/DDBJ databases">
        <authorList>
            <person name="Gilroy R."/>
        </authorList>
    </citation>
    <scope>NUCLEOTIDE SEQUENCE</scope>
    <source>
        <strain evidence="5">CHK186-16707</strain>
    </source>
</reference>
<dbReference type="Gene3D" id="3.40.50.2300">
    <property type="match status" value="1"/>
</dbReference>
<dbReference type="CDD" id="cd00130">
    <property type="entry name" value="PAS"/>
    <property type="match status" value="1"/>
</dbReference>
<keyword evidence="1" id="KW-0597">Phosphoprotein</keyword>
<feature type="domain" description="GGDEF" evidence="3">
    <location>
        <begin position="558"/>
        <end position="693"/>
    </location>
</feature>
<dbReference type="Pfam" id="PF00990">
    <property type="entry name" value="GGDEF"/>
    <property type="match status" value="1"/>
</dbReference>
<keyword evidence="5" id="KW-0808">Transferase</keyword>
<dbReference type="Gene3D" id="1.10.3210.10">
    <property type="entry name" value="Hypothetical protein af1432"/>
    <property type="match status" value="1"/>
</dbReference>
<feature type="domain" description="Response regulatory" evidence="2">
    <location>
        <begin position="5"/>
        <end position="122"/>
    </location>
</feature>
<dbReference type="Proteomes" id="UP000824225">
    <property type="component" value="Unassembled WGS sequence"/>
</dbReference>
<dbReference type="SMART" id="SM00448">
    <property type="entry name" value="REC"/>
    <property type="match status" value="1"/>
</dbReference>
<dbReference type="InterPro" id="IPR011006">
    <property type="entry name" value="CheY-like_superfamily"/>
</dbReference>
<dbReference type="EMBL" id="DXAN01000005">
    <property type="protein sequence ID" value="HJA08152.1"/>
    <property type="molecule type" value="Genomic_DNA"/>
</dbReference>
<dbReference type="SUPFAM" id="SSF55785">
    <property type="entry name" value="PYP-like sensor domain (PAS domain)"/>
    <property type="match status" value="1"/>
</dbReference>
<protein>
    <submittedName>
        <fullName evidence="5">Diguanylate cyclase</fullName>
        <ecNumber evidence="5">2.7.7.65</ecNumber>
    </submittedName>
</protein>
<dbReference type="SUPFAM" id="SSF55073">
    <property type="entry name" value="Nucleotide cyclase"/>
    <property type="match status" value="1"/>
</dbReference>
<dbReference type="EC" id="2.7.7.65" evidence="5"/>
<gene>
    <name evidence="5" type="ORF">H9962_03020</name>
</gene>
<dbReference type="Gene3D" id="3.30.70.270">
    <property type="match status" value="1"/>
</dbReference>
<dbReference type="GO" id="GO:0052621">
    <property type="term" value="F:diguanylate cyclase activity"/>
    <property type="evidence" value="ECO:0007669"/>
    <property type="project" value="UniProtKB-EC"/>
</dbReference>
<evidence type="ECO:0000313" key="5">
    <source>
        <dbReference type="EMBL" id="HJA08152.1"/>
    </source>
</evidence>
<keyword evidence="5" id="KW-0548">Nucleotidyltransferase</keyword>
<dbReference type="GO" id="GO:0000160">
    <property type="term" value="P:phosphorelay signal transduction system"/>
    <property type="evidence" value="ECO:0007669"/>
    <property type="project" value="InterPro"/>
</dbReference>
<dbReference type="InterPro" id="IPR000160">
    <property type="entry name" value="GGDEF_dom"/>
</dbReference>
<feature type="domain" description="HD-GYP" evidence="4">
    <location>
        <begin position="149"/>
        <end position="357"/>
    </location>
</feature>
<dbReference type="PANTHER" id="PTHR45228">
    <property type="entry name" value="CYCLIC DI-GMP PHOSPHODIESTERASE TM_0186-RELATED"/>
    <property type="match status" value="1"/>
</dbReference>
<dbReference type="CDD" id="cd00077">
    <property type="entry name" value="HDc"/>
    <property type="match status" value="1"/>
</dbReference>
<organism evidence="5 6">
    <name type="scientific">Candidatus Mailhella merdigallinarum</name>
    <dbReference type="NCBI Taxonomy" id="2838658"/>
    <lineage>
        <taxon>Bacteria</taxon>
        <taxon>Pseudomonadati</taxon>
        <taxon>Thermodesulfobacteriota</taxon>
        <taxon>Desulfovibrionia</taxon>
        <taxon>Desulfovibrionales</taxon>
        <taxon>Desulfovibrionaceae</taxon>
        <taxon>Mailhella</taxon>
    </lineage>
</organism>
<dbReference type="InterPro" id="IPR000014">
    <property type="entry name" value="PAS"/>
</dbReference>
<dbReference type="InterPro" id="IPR037522">
    <property type="entry name" value="HD_GYP_dom"/>
</dbReference>
<dbReference type="Pfam" id="PF00072">
    <property type="entry name" value="Response_reg"/>
    <property type="match status" value="1"/>
</dbReference>
<feature type="modified residue" description="4-aspartylphosphate" evidence="1">
    <location>
        <position position="55"/>
    </location>
</feature>